<evidence type="ECO:0000256" key="1">
    <source>
        <dbReference type="SAM" id="SignalP"/>
    </source>
</evidence>
<organism evidence="2 3">
    <name type="scientific">Actinacidiphila alni</name>
    <dbReference type="NCBI Taxonomy" id="380248"/>
    <lineage>
        <taxon>Bacteria</taxon>
        <taxon>Bacillati</taxon>
        <taxon>Actinomycetota</taxon>
        <taxon>Actinomycetes</taxon>
        <taxon>Kitasatosporales</taxon>
        <taxon>Streptomycetaceae</taxon>
        <taxon>Actinacidiphila</taxon>
    </lineage>
</organism>
<dbReference type="RefSeq" id="WP_093712363.1">
    <property type="nucleotide sequence ID" value="NZ_FONG01000003.1"/>
</dbReference>
<reference evidence="2 3" key="1">
    <citation type="submission" date="2016-10" db="EMBL/GenBank/DDBJ databases">
        <authorList>
            <person name="de Groot N.N."/>
        </authorList>
    </citation>
    <scope>NUCLEOTIDE SEQUENCE [LARGE SCALE GENOMIC DNA]</scope>
    <source>
        <strain evidence="2 3">CGMCC 4.3510</strain>
    </source>
</reference>
<protein>
    <recommendedName>
        <fullName evidence="4">Peptidase inhibitor family I36</fullName>
    </recommendedName>
</protein>
<keyword evidence="1" id="KW-0732">Signal</keyword>
<dbReference type="EMBL" id="FONG01000003">
    <property type="protein sequence ID" value="SFE44143.1"/>
    <property type="molecule type" value="Genomic_DNA"/>
</dbReference>
<keyword evidence="3" id="KW-1185">Reference proteome</keyword>
<feature type="signal peptide" evidence="1">
    <location>
        <begin position="1"/>
        <end position="28"/>
    </location>
</feature>
<evidence type="ECO:0000313" key="3">
    <source>
        <dbReference type="Proteomes" id="UP000199323"/>
    </source>
</evidence>
<dbReference type="OrthoDB" id="4325857at2"/>
<dbReference type="Proteomes" id="UP000199323">
    <property type="component" value="Unassembled WGS sequence"/>
</dbReference>
<accession>A0A1I2AME8</accession>
<evidence type="ECO:0000313" key="2">
    <source>
        <dbReference type="EMBL" id="SFE44143.1"/>
    </source>
</evidence>
<name>A0A1I2AME8_9ACTN</name>
<sequence length="120" mass="12288">MRKITRSAAVLAAATATVSVLGATQAHAEGVHGCPTGAVCVYPGTGWNNDHPSLALYSYGAHNLSGQFGSHMVVNNQYGGASATLWSGYNATGSALDVLPEGAAYIENLTPVNSISLNRP</sequence>
<dbReference type="AlphaFoldDB" id="A0A1I2AME8"/>
<evidence type="ECO:0008006" key="4">
    <source>
        <dbReference type="Google" id="ProtNLM"/>
    </source>
</evidence>
<proteinExistence type="predicted"/>
<gene>
    <name evidence="2" type="ORF">SAMN05216251_103116</name>
</gene>
<feature type="chain" id="PRO_5011600664" description="Peptidase inhibitor family I36" evidence="1">
    <location>
        <begin position="29"/>
        <end position="120"/>
    </location>
</feature>